<dbReference type="PANTHER" id="PTHR33408">
    <property type="entry name" value="TRANSPOSASE"/>
    <property type="match status" value="1"/>
</dbReference>
<dbReference type="AlphaFoldDB" id="A0A1V9QT44"/>
<dbReference type="Proteomes" id="UP000192638">
    <property type="component" value="Unassembled WGS sequence"/>
</dbReference>
<feature type="domain" description="Transposase InsH N-terminal" evidence="2">
    <location>
        <begin position="17"/>
        <end position="105"/>
    </location>
</feature>
<dbReference type="InterPro" id="IPR002559">
    <property type="entry name" value="Transposase_11"/>
</dbReference>
<proteinExistence type="predicted"/>
<evidence type="ECO:0000313" key="3">
    <source>
        <dbReference type="EMBL" id="OQQ82022.1"/>
    </source>
</evidence>
<dbReference type="PANTHER" id="PTHR33408:SF2">
    <property type="entry name" value="TRANSPOSASE DDE DOMAIN-CONTAINING PROTEIN"/>
    <property type="match status" value="1"/>
</dbReference>
<accession>A0A1V9QT44</accession>
<dbReference type="Pfam" id="PF05598">
    <property type="entry name" value="DUF772"/>
    <property type="match status" value="1"/>
</dbReference>
<dbReference type="RefSeq" id="WP_081531049.1">
    <property type="nucleotide sequence ID" value="NZ_NBEB01000098.1"/>
</dbReference>
<evidence type="ECO:0000259" key="2">
    <source>
        <dbReference type="Pfam" id="PF05598"/>
    </source>
</evidence>
<dbReference type="GO" id="GO:0004803">
    <property type="term" value="F:transposase activity"/>
    <property type="evidence" value="ECO:0007669"/>
    <property type="project" value="InterPro"/>
</dbReference>
<evidence type="ECO:0000313" key="4">
    <source>
        <dbReference type="Proteomes" id="UP000192638"/>
    </source>
</evidence>
<dbReference type="Pfam" id="PF01609">
    <property type="entry name" value="DDE_Tnp_1"/>
    <property type="match status" value="1"/>
</dbReference>
<dbReference type="GO" id="GO:0003677">
    <property type="term" value="F:DNA binding"/>
    <property type="evidence" value="ECO:0007669"/>
    <property type="project" value="InterPro"/>
</dbReference>
<dbReference type="InterPro" id="IPR008490">
    <property type="entry name" value="Transposase_InsH_N"/>
</dbReference>
<reference evidence="3 4" key="1">
    <citation type="submission" date="2017-03" db="EMBL/GenBank/DDBJ databases">
        <title>Phylogenomics and comparative genomics of Lactobacillus salivarius, a mammalian gut commensal.</title>
        <authorList>
            <person name="Harris H.M."/>
        </authorList>
    </citation>
    <scope>NUCLEOTIDE SEQUENCE [LARGE SCALE GENOMIC DNA]</scope>
    <source>
        <strain evidence="3 4">LMG 14477</strain>
    </source>
</reference>
<organism evidence="3 4">
    <name type="scientific">Ligilactobacillus salivarius</name>
    <dbReference type="NCBI Taxonomy" id="1624"/>
    <lineage>
        <taxon>Bacteria</taxon>
        <taxon>Bacillati</taxon>
        <taxon>Bacillota</taxon>
        <taxon>Bacilli</taxon>
        <taxon>Lactobacillales</taxon>
        <taxon>Lactobacillaceae</taxon>
        <taxon>Ligilactobacillus</taxon>
    </lineage>
</organism>
<sequence length="523" mass="61526">KNNIKGLITFTEMNINLNSRVSSRDFIYYVSSWVNSLPDSLFKPYSLGRHQKISDRLLVIIVIFAFYHNIRSSRKIAELIKYDIRLILLTHGQTISYRTIERFMNSYQQTGLIDNLFDCLNYQLTQAKVINNDVAYIDGTIIRADSYKYGFVWRKSVIKFLGKLKIKVCQLEPLLLQLGIFCDSSVFSDPNLSKMDQLVNTMIIALDKINTTLQEKHTTINCSKLKKTRRKLKKYLRITKELRSQMAKYLTQLDFLGKRNSYAKTDTDATFMHFKDDPMNNGQVKPGYNLQIATNDGFVIDYAIYQRPADSKTLIPFVEKSKWLQNAQVIVADAGYGSEQNYNYLKKLGIKPLLEYATYRQEQKRNYQKKLQWHYDETTDSFTDNKGIKFVFHGFSVRYDKQNNFTHIFRTYRPIDYLDGDPKKELSLTDKDAKRTHTFNRNWYVIRKKITADLKEKFYRLLFSQRKIEDEPIFGVMKYDHKFTRLTKRGFSKVSGEIGMELIMQNLEKLYNGYFALDLPSIK</sequence>
<name>A0A1V9QT44_9LACO</name>
<feature type="domain" description="Transposase IS4-like" evidence="1">
    <location>
        <begin position="265"/>
        <end position="507"/>
    </location>
</feature>
<evidence type="ECO:0000259" key="1">
    <source>
        <dbReference type="Pfam" id="PF01609"/>
    </source>
</evidence>
<gene>
    <name evidence="3" type="ORF">B6U60_09320</name>
</gene>
<dbReference type="GO" id="GO:0006313">
    <property type="term" value="P:DNA transposition"/>
    <property type="evidence" value="ECO:0007669"/>
    <property type="project" value="InterPro"/>
</dbReference>
<feature type="non-terminal residue" evidence="3">
    <location>
        <position position="1"/>
    </location>
</feature>
<comment type="caution">
    <text evidence="3">The sequence shown here is derived from an EMBL/GenBank/DDBJ whole genome shotgun (WGS) entry which is preliminary data.</text>
</comment>
<protein>
    <submittedName>
        <fullName evidence="3">Uncharacterized protein</fullName>
    </submittedName>
</protein>
<dbReference type="EMBL" id="NBEB01000098">
    <property type="protein sequence ID" value="OQQ82022.1"/>
    <property type="molecule type" value="Genomic_DNA"/>
</dbReference>